<sequence>MPIVRVVCQQVAAKNSIVADSTLGNPDLPSEQKPAITIADATYLYTQKCSNYLLQTMADLIFFACGTYQIKQARSYVGEHFRFHSIYTLEVSRDQIPGLQGINPMLLQAKIKSRHCSGKTYFVFIVTEVGNLGREAIISYYCNCIVELGTVGCCSHVMSIIWYLGYARHEGVTRPANFLDDVILRV</sequence>
<gene>
    <name evidence="1" type="ORF">LSINAPIS_LOCUS10972</name>
</gene>
<evidence type="ECO:0008006" key="3">
    <source>
        <dbReference type="Google" id="ProtNLM"/>
    </source>
</evidence>
<reference evidence="1 2" key="1">
    <citation type="submission" date="2017-07" db="EMBL/GenBank/DDBJ databases">
        <authorList>
            <person name="Talla V."/>
            <person name="Backstrom N."/>
        </authorList>
    </citation>
    <scope>NUCLEOTIDE SEQUENCE [LARGE SCALE GENOMIC DNA]</scope>
</reference>
<proteinExistence type="predicted"/>
<organism evidence="1 2">
    <name type="scientific">Leptidea sinapis</name>
    <dbReference type="NCBI Taxonomy" id="189913"/>
    <lineage>
        <taxon>Eukaryota</taxon>
        <taxon>Metazoa</taxon>
        <taxon>Ecdysozoa</taxon>
        <taxon>Arthropoda</taxon>
        <taxon>Hexapoda</taxon>
        <taxon>Insecta</taxon>
        <taxon>Pterygota</taxon>
        <taxon>Neoptera</taxon>
        <taxon>Endopterygota</taxon>
        <taxon>Lepidoptera</taxon>
        <taxon>Glossata</taxon>
        <taxon>Ditrysia</taxon>
        <taxon>Papilionoidea</taxon>
        <taxon>Pieridae</taxon>
        <taxon>Dismorphiinae</taxon>
        <taxon>Leptidea</taxon>
    </lineage>
</organism>
<evidence type="ECO:0000313" key="1">
    <source>
        <dbReference type="EMBL" id="VVD00301.1"/>
    </source>
</evidence>
<dbReference type="Proteomes" id="UP000324832">
    <property type="component" value="Unassembled WGS sequence"/>
</dbReference>
<dbReference type="EMBL" id="FZQP02004605">
    <property type="protein sequence ID" value="VVD00301.1"/>
    <property type="molecule type" value="Genomic_DNA"/>
</dbReference>
<evidence type="ECO:0000313" key="2">
    <source>
        <dbReference type="Proteomes" id="UP000324832"/>
    </source>
</evidence>
<name>A0A5E4QRI0_9NEOP</name>
<keyword evidence="2" id="KW-1185">Reference proteome</keyword>
<dbReference type="AlphaFoldDB" id="A0A5E4QRI0"/>
<protein>
    <recommendedName>
        <fullName evidence="3">SWIM-type domain-containing protein</fullName>
    </recommendedName>
</protein>
<accession>A0A5E4QRI0</accession>